<dbReference type="AlphaFoldDB" id="A0A839URI5"/>
<organism evidence="1 2">
    <name type="scientific">Simiduia aestuariiviva</name>
    <dbReference type="NCBI Taxonomy" id="1510459"/>
    <lineage>
        <taxon>Bacteria</taxon>
        <taxon>Pseudomonadati</taxon>
        <taxon>Pseudomonadota</taxon>
        <taxon>Gammaproteobacteria</taxon>
        <taxon>Cellvibrionales</taxon>
        <taxon>Cellvibrionaceae</taxon>
        <taxon>Simiduia</taxon>
    </lineage>
</organism>
<dbReference type="EMBL" id="JACHXZ010000002">
    <property type="protein sequence ID" value="MBB3168017.1"/>
    <property type="molecule type" value="Genomic_DNA"/>
</dbReference>
<dbReference type="Proteomes" id="UP000559987">
    <property type="component" value="Unassembled WGS sequence"/>
</dbReference>
<keyword evidence="2" id="KW-1185">Reference proteome</keyword>
<comment type="caution">
    <text evidence="1">The sequence shown here is derived from an EMBL/GenBank/DDBJ whole genome shotgun (WGS) entry which is preliminary data.</text>
</comment>
<sequence>MRHNTTSINKSKGYVRFSYLKISPKNDRQKRKRRPKGRRLWCNSLGFILRRPAFLAECAGKFLLDARPLLLVR</sequence>
<protein>
    <submittedName>
        <fullName evidence="1">Uncharacterized protein</fullName>
    </submittedName>
</protein>
<gene>
    <name evidence="1" type="ORF">FHS30_001201</name>
</gene>
<evidence type="ECO:0000313" key="1">
    <source>
        <dbReference type="EMBL" id="MBB3168017.1"/>
    </source>
</evidence>
<reference evidence="1 2" key="1">
    <citation type="submission" date="2020-08" db="EMBL/GenBank/DDBJ databases">
        <title>Genomic Encyclopedia of Type Strains, Phase III (KMG-III): the genomes of soil and plant-associated and newly described type strains.</title>
        <authorList>
            <person name="Whitman W."/>
        </authorList>
    </citation>
    <scope>NUCLEOTIDE SEQUENCE [LARGE SCALE GENOMIC DNA]</scope>
    <source>
        <strain evidence="1 2">CECT 8571</strain>
    </source>
</reference>
<name>A0A839URI5_9GAMM</name>
<proteinExistence type="predicted"/>
<evidence type="ECO:0000313" key="2">
    <source>
        <dbReference type="Proteomes" id="UP000559987"/>
    </source>
</evidence>
<accession>A0A839URI5</accession>